<evidence type="ECO:0000256" key="6">
    <source>
        <dbReference type="ARBA" id="ARBA00033780"/>
    </source>
</evidence>
<comment type="catalytic activity">
    <reaction evidence="4">
        <text>(ethylene terephthalate)(n) + H2O = (ethylene terephthalate)(n-1) + 4-[(2-hydroxyethoxy)carbonyl]benzoate + H(+)</text>
        <dbReference type="Rhea" id="RHEA:49528"/>
        <dbReference type="Rhea" id="RHEA-COMP:12420"/>
        <dbReference type="Rhea" id="RHEA-COMP:12421"/>
        <dbReference type="ChEBI" id="CHEBI:15377"/>
        <dbReference type="ChEBI" id="CHEBI:15378"/>
        <dbReference type="ChEBI" id="CHEBI:131701"/>
        <dbReference type="ChEBI" id="CHEBI:131704"/>
        <dbReference type="EC" id="3.1.1.101"/>
    </reaction>
    <physiologicalReaction direction="left-to-right" evidence="4">
        <dbReference type="Rhea" id="RHEA:49529"/>
    </physiologicalReaction>
</comment>
<sequence length="109" mass="11763">HAQDKSWPEVGVPTLILGGEGDTIAPVASHAIPFHDSLTAAPEKAYLELDGGGHLFGLFESDAQAIPMIAWLKRHVDGDTRYTQFLCDGDTPAFTEGSTYSDVRMTCPM</sequence>
<dbReference type="InterPro" id="IPR029058">
    <property type="entry name" value="AB_hydrolase_fold"/>
</dbReference>
<comment type="subcellular location">
    <subcellularLocation>
        <location evidence="1">Periplasm</location>
    </subcellularLocation>
</comment>
<protein>
    <recommendedName>
        <fullName evidence="5">poly(ethylene terephthalate) hydrolase</fullName>
        <ecNumber evidence="5">3.1.1.101</ecNumber>
    </recommendedName>
    <alternativeName>
        <fullName evidence="6">Poly(ethylene terephthalate) hydrolase</fullName>
    </alternativeName>
</protein>
<evidence type="ECO:0000313" key="9">
    <source>
        <dbReference type="Proteomes" id="UP001597083"/>
    </source>
</evidence>
<gene>
    <name evidence="8" type="ORF">ACFQ07_12485</name>
</gene>
<dbReference type="SUPFAM" id="SSF53474">
    <property type="entry name" value="alpha/beta-Hydrolases"/>
    <property type="match status" value="1"/>
</dbReference>
<feature type="non-terminal residue" evidence="8">
    <location>
        <position position="1"/>
    </location>
</feature>
<dbReference type="InterPro" id="IPR041127">
    <property type="entry name" value="PET_hydrolase/cutinase-like"/>
</dbReference>
<keyword evidence="2" id="KW-0574">Periplasm</keyword>
<proteinExistence type="predicted"/>
<dbReference type="Proteomes" id="UP001597083">
    <property type="component" value="Unassembled WGS sequence"/>
</dbReference>
<dbReference type="GO" id="GO:0016787">
    <property type="term" value="F:hydrolase activity"/>
    <property type="evidence" value="ECO:0007669"/>
    <property type="project" value="UniProtKB-KW"/>
</dbReference>
<keyword evidence="8" id="KW-0378">Hydrolase</keyword>
<dbReference type="Gene3D" id="3.40.50.1820">
    <property type="entry name" value="alpha/beta hydrolase"/>
    <property type="match status" value="1"/>
</dbReference>
<accession>A0ABW3CF14</accession>
<name>A0ABW3CF14_9ACTN</name>
<evidence type="ECO:0000259" key="7">
    <source>
        <dbReference type="Pfam" id="PF12740"/>
    </source>
</evidence>
<evidence type="ECO:0000256" key="3">
    <source>
        <dbReference type="ARBA" id="ARBA00033629"/>
    </source>
</evidence>
<dbReference type="EMBL" id="JBHTIR010001841">
    <property type="protein sequence ID" value="MFD0853048.1"/>
    <property type="molecule type" value="Genomic_DNA"/>
</dbReference>
<organism evidence="8 9">
    <name type="scientific">Actinomadura adrarensis</name>
    <dbReference type="NCBI Taxonomy" id="1819600"/>
    <lineage>
        <taxon>Bacteria</taxon>
        <taxon>Bacillati</taxon>
        <taxon>Actinomycetota</taxon>
        <taxon>Actinomycetes</taxon>
        <taxon>Streptosporangiales</taxon>
        <taxon>Thermomonosporaceae</taxon>
        <taxon>Actinomadura</taxon>
    </lineage>
</organism>
<evidence type="ECO:0000256" key="5">
    <source>
        <dbReference type="ARBA" id="ARBA00033764"/>
    </source>
</evidence>
<evidence type="ECO:0000256" key="2">
    <source>
        <dbReference type="ARBA" id="ARBA00022764"/>
    </source>
</evidence>
<keyword evidence="9" id="KW-1185">Reference proteome</keyword>
<dbReference type="EC" id="3.1.1.101" evidence="5"/>
<feature type="domain" description="PET hydrolase/cutinase-like" evidence="7">
    <location>
        <begin position="3"/>
        <end position="102"/>
    </location>
</feature>
<evidence type="ECO:0000313" key="8">
    <source>
        <dbReference type="EMBL" id="MFD0853048.1"/>
    </source>
</evidence>
<comment type="caution">
    <text evidence="8">The sequence shown here is derived from an EMBL/GenBank/DDBJ whole genome shotgun (WGS) entry which is preliminary data.</text>
</comment>
<reference evidence="9" key="1">
    <citation type="journal article" date="2019" name="Int. J. Syst. Evol. Microbiol.">
        <title>The Global Catalogue of Microorganisms (GCM) 10K type strain sequencing project: providing services to taxonomists for standard genome sequencing and annotation.</title>
        <authorList>
            <consortium name="The Broad Institute Genomics Platform"/>
            <consortium name="The Broad Institute Genome Sequencing Center for Infectious Disease"/>
            <person name="Wu L."/>
            <person name="Ma J."/>
        </authorList>
    </citation>
    <scope>NUCLEOTIDE SEQUENCE [LARGE SCALE GENOMIC DNA]</scope>
    <source>
        <strain evidence="9">JCM 31696</strain>
    </source>
</reference>
<comment type="catalytic activity">
    <reaction evidence="3">
        <text>a butanoate ester + H2O = an aliphatic alcohol + butanoate + H(+)</text>
        <dbReference type="Rhea" id="RHEA:47348"/>
        <dbReference type="ChEBI" id="CHEBI:2571"/>
        <dbReference type="ChEBI" id="CHEBI:15377"/>
        <dbReference type="ChEBI" id="CHEBI:15378"/>
        <dbReference type="ChEBI" id="CHEBI:17968"/>
        <dbReference type="ChEBI" id="CHEBI:50477"/>
    </reaction>
    <physiologicalReaction direction="left-to-right" evidence="3">
        <dbReference type="Rhea" id="RHEA:47349"/>
    </physiologicalReaction>
</comment>
<evidence type="ECO:0000256" key="1">
    <source>
        <dbReference type="ARBA" id="ARBA00004418"/>
    </source>
</evidence>
<dbReference type="Pfam" id="PF12740">
    <property type="entry name" value="PETase"/>
    <property type="match status" value="1"/>
</dbReference>
<evidence type="ECO:0000256" key="4">
    <source>
        <dbReference type="ARBA" id="ARBA00033707"/>
    </source>
</evidence>